<dbReference type="PANTHER" id="PTHR15710">
    <property type="entry name" value="E3 UBIQUITIN-PROTEIN LIGASE PRAJA"/>
    <property type="match status" value="1"/>
</dbReference>
<dbReference type="Gene3D" id="3.30.40.10">
    <property type="entry name" value="Zinc/RING finger domain, C3HC4 (zinc finger)"/>
    <property type="match status" value="1"/>
</dbReference>
<evidence type="ECO:0000256" key="4">
    <source>
        <dbReference type="ARBA" id="ARBA00022723"/>
    </source>
</evidence>
<dbReference type="EMBL" id="JBJUIK010000004">
    <property type="protein sequence ID" value="KAL3530120.1"/>
    <property type="molecule type" value="Genomic_DNA"/>
</dbReference>
<comment type="caution">
    <text evidence="11">The sequence shown here is derived from an EMBL/GenBank/DDBJ whole genome shotgun (WGS) entry which is preliminary data.</text>
</comment>
<evidence type="ECO:0000256" key="1">
    <source>
        <dbReference type="ARBA" id="ARBA00000900"/>
    </source>
</evidence>
<dbReference type="GO" id="GO:0008270">
    <property type="term" value="F:zinc ion binding"/>
    <property type="evidence" value="ECO:0007669"/>
    <property type="project" value="UniProtKB-KW"/>
</dbReference>
<feature type="domain" description="RING-type" evidence="10">
    <location>
        <begin position="208"/>
        <end position="249"/>
    </location>
</feature>
<dbReference type="InterPro" id="IPR001841">
    <property type="entry name" value="Znf_RING"/>
</dbReference>
<evidence type="ECO:0000256" key="7">
    <source>
        <dbReference type="ARBA" id="ARBA00022833"/>
    </source>
</evidence>
<feature type="compositionally biased region" description="Polar residues" evidence="9">
    <location>
        <begin position="311"/>
        <end position="320"/>
    </location>
</feature>
<dbReference type="InterPro" id="IPR013083">
    <property type="entry name" value="Znf_RING/FYVE/PHD"/>
</dbReference>
<keyword evidence="5 8" id="KW-0863">Zinc-finger</keyword>
<dbReference type="Proteomes" id="UP001630127">
    <property type="component" value="Unassembled WGS sequence"/>
</dbReference>
<keyword evidence="6" id="KW-0833">Ubl conjugation pathway</keyword>
<evidence type="ECO:0000313" key="12">
    <source>
        <dbReference type="Proteomes" id="UP001630127"/>
    </source>
</evidence>
<dbReference type="GO" id="GO:0061630">
    <property type="term" value="F:ubiquitin protein ligase activity"/>
    <property type="evidence" value="ECO:0007669"/>
    <property type="project" value="UniProtKB-EC"/>
</dbReference>
<keyword evidence="12" id="KW-1185">Reference proteome</keyword>
<feature type="compositionally biased region" description="Basic residues" evidence="9">
    <location>
        <begin position="325"/>
        <end position="334"/>
    </location>
</feature>
<evidence type="ECO:0000256" key="2">
    <source>
        <dbReference type="ARBA" id="ARBA00012483"/>
    </source>
</evidence>
<feature type="region of interest" description="Disordered" evidence="9">
    <location>
        <begin position="256"/>
        <end position="334"/>
    </location>
</feature>
<dbReference type="EC" id="2.3.2.27" evidence="2"/>
<dbReference type="InterPro" id="IPR039525">
    <property type="entry name" value="RNF126-like_zinc-ribbon"/>
</dbReference>
<evidence type="ECO:0000256" key="5">
    <source>
        <dbReference type="ARBA" id="ARBA00022771"/>
    </source>
</evidence>
<dbReference type="FunFam" id="3.30.40.10:FF:000022">
    <property type="entry name" value="E3 ubiquitin-protein ligase RING1-like"/>
    <property type="match status" value="1"/>
</dbReference>
<dbReference type="PANTHER" id="PTHR15710:SF34">
    <property type="entry name" value="E3 UBIQUITIN-PROTEIN LIGASE RHC1A-RELATED"/>
    <property type="match status" value="1"/>
</dbReference>
<dbReference type="PROSITE" id="PS50089">
    <property type="entry name" value="ZF_RING_2"/>
    <property type="match status" value="1"/>
</dbReference>
<feature type="compositionally biased region" description="Low complexity" evidence="9">
    <location>
        <begin position="262"/>
        <end position="282"/>
    </location>
</feature>
<keyword evidence="4" id="KW-0479">Metal-binding</keyword>
<sequence length="334" mass="37437">MSSHRNTHWCYQCNRPVRLRSRNLVCPYCYGGFVQELSEVRSTNLREVEELNEQFSNLGFGPQRGSGSDVRFMEPFPGPGFGIMDAFEAFMRQRMAGRNPNFDIRSRSGMVPEHNVAFGHGPWLIFRGQGPVHVSSNDAFEFLFNGSPRMGQHQANFGDIFMGAGLQELIEQLTLNDRQGPAPAPRSAIDGMPTIKISQRHLNSDSHCPVCKDKFELGTEARQMPCNHIYHSDCIVPWLVQHNSCPVCRVELPSLGSGSAHTNRSSRSGNTSSGTGNNSNGGENQGRRNPFSFLWPFRSSNQNGRHFDETGGSNSTAMNEENNRTHHPGWRFNY</sequence>
<accession>A0ABD3AE58</accession>
<keyword evidence="7" id="KW-0862">Zinc</keyword>
<keyword evidence="3" id="KW-0808">Transferase</keyword>
<comment type="catalytic activity">
    <reaction evidence="1">
        <text>S-ubiquitinyl-[E2 ubiquitin-conjugating enzyme]-L-cysteine + [acceptor protein]-L-lysine = [E2 ubiquitin-conjugating enzyme]-L-cysteine + N(6)-ubiquitinyl-[acceptor protein]-L-lysine.</text>
        <dbReference type="EC" id="2.3.2.27"/>
    </reaction>
</comment>
<evidence type="ECO:0000259" key="10">
    <source>
        <dbReference type="PROSITE" id="PS50089"/>
    </source>
</evidence>
<evidence type="ECO:0000256" key="9">
    <source>
        <dbReference type="SAM" id="MobiDB-lite"/>
    </source>
</evidence>
<dbReference type="CDD" id="cd16667">
    <property type="entry name" value="RING-H2_RNF126-like"/>
    <property type="match status" value="1"/>
</dbReference>
<dbReference type="Pfam" id="PF13639">
    <property type="entry name" value="zf-RING_2"/>
    <property type="match status" value="1"/>
</dbReference>
<protein>
    <recommendedName>
        <fullName evidence="2">RING-type E3 ubiquitin transferase</fullName>
        <ecNumber evidence="2">2.3.2.27</ecNumber>
    </recommendedName>
</protein>
<dbReference type="AlphaFoldDB" id="A0ABD3AE58"/>
<evidence type="ECO:0000256" key="8">
    <source>
        <dbReference type="PROSITE-ProRule" id="PRU00175"/>
    </source>
</evidence>
<organism evidence="11 12">
    <name type="scientific">Cinchona calisaya</name>
    <dbReference type="NCBI Taxonomy" id="153742"/>
    <lineage>
        <taxon>Eukaryota</taxon>
        <taxon>Viridiplantae</taxon>
        <taxon>Streptophyta</taxon>
        <taxon>Embryophyta</taxon>
        <taxon>Tracheophyta</taxon>
        <taxon>Spermatophyta</taxon>
        <taxon>Magnoliopsida</taxon>
        <taxon>eudicotyledons</taxon>
        <taxon>Gunneridae</taxon>
        <taxon>Pentapetalae</taxon>
        <taxon>asterids</taxon>
        <taxon>lamiids</taxon>
        <taxon>Gentianales</taxon>
        <taxon>Rubiaceae</taxon>
        <taxon>Cinchonoideae</taxon>
        <taxon>Cinchoneae</taxon>
        <taxon>Cinchona</taxon>
    </lineage>
</organism>
<dbReference type="SUPFAM" id="SSF57850">
    <property type="entry name" value="RING/U-box"/>
    <property type="match status" value="1"/>
</dbReference>
<reference evidence="11 12" key="1">
    <citation type="submission" date="2024-11" db="EMBL/GenBank/DDBJ databases">
        <title>A near-complete genome assembly of Cinchona calisaya.</title>
        <authorList>
            <person name="Lian D.C."/>
            <person name="Zhao X.W."/>
            <person name="Wei L."/>
        </authorList>
    </citation>
    <scope>NUCLEOTIDE SEQUENCE [LARGE SCALE GENOMIC DNA]</scope>
    <source>
        <tissue evidence="11">Nenye</tissue>
    </source>
</reference>
<name>A0ABD3AE58_9GENT</name>
<gene>
    <name evidence="11" type="ORF">ACH5RR_009442</name>
</gene>
<dbReference type="Pfam" id="PF14369">
    <property type="entry name" value="Zn_ribbon_19"/>
    <property type="match status" value="1"/>
</dbReference>
<evidence type="ECO:0000256" key="6">
    <source>
        <dbReference type="ARBA" id="ARBA00022786"/>
    </source>
</evidence>
<evidence type="ECO:0000256" key="3">
    <source>
        <dbReference type="ARBA" id="ARBA00022679"/>
    </source>
</evidence>
<proteinExistence type="predicted"/>
<evidence type="ECO:0000313" key="11">
    <source>
        <dbReference type="EMBL" id="KAL3530120.1"/>
    </source>
</evidence>
<dbReference type="SMART" id="SM00184">
    <property type="entry name" value="RING"/>
    <property type="match status" value="1"/>
</dbReference>